<protein>
    <submittedName>
        <fullName evidence="2">Conserved domain protein</fullName>
    </submittedName>
</protein>
<evidence type="ECO:0000313" key="2">
    <source>
        <dbReference type="EMBL" id="EGC01239.1"/>
    </source>
</evidence>
<dbReference type="Proteomes" id="UP000004259">
    <property type="component" value="Unassembled WGS sequence"/>
</dbReference>
<organism evidence="2 3">
    <name type="scientific">Ruminococcus albus 8</name>
    <dbReference type="NCBI Taxonomy" id="246199"/>
    <lineage>
        <taxon>Bacteria</taxon>
        <taxon>Bacillati</taxon>
        <taxon>Bacillota</taxon>
        <taxon>Clostridia</taxon>
        <taxon>Eubacteriales</taxon>
        <taxon>Oscillospiraceae</taxon>
        <taxon>Ruminococcus</taxon>
    </lineage>
</organism>
<dbReference type="STRING" id="246199.CUS_7040"/>
<feature type="compositionally biased region" description="Low complexity" evidence="1">
    <location>
        <begin position="72"/>
        <end position="88"/>
    </location>
</feature>
<feature type="compositionally biased region" description="Low complexity" evidence="1">
    <location>
        <begin position="95"/>
        <end position="108"/>
    </location>
</feature>
<dbReference type="eggNOG" id="COG3507">
    <property type="taxonomic scope" value="Bacteria"/>
</dbReference>
<accession>E9SHU0</accession>
<name>E9SHU0_RUMAL</name>
<dbReference type="InterPro" id="IPR013320">
    <property type="entry name" value="ConA-like_dom_sf"/>
</dbReference>
<evidence type="ECO:0000313" key="3">
    <source>
        <dbReference type="Proteomes" id="UP000004259"/>
    </source>
</evidence>
<dbReference type="EMBL" id="ADKM02000134">
    <property type="protein sequence ID" value="EGC01239.1"/>
    <property type="molecule type" value="Genomic_DNA"/>
</dbReference>
<dbReference type="AlphaFoldDB" id="E9SHU0"/>
<dbReference type="Pfam" id="PF13385">
    <property type="entry name" value="Laminin_G_3"/>
    <property type="match status" value="1"/>
</dbReference>
<sequence>MGEDCGSKRMDVHLPQKSLQYIMCCVLPFEQNRKEFIMKKFLAMTAALVLTMSLAACGNTEDSSSSKEKKTTTTTAAPADDSAEVSAAEGDDGGEAAAPAESAAEEVPAVEAEAITATPLVYLGFEDTTGLKAVEQTEDVTGLTGANFGIGASSHEIMIAEGQGAVGNSLYIDGKYGVDFDMPEIDDDSYTISFWFNADRVATYGPVVQMGRNIGMASTPSEPVTWINFTKTDWGTDSAAIFPVAWNRNSSIGTEVAADGVWPWIYAMDDMEHGKREWCMVTVVADGKRYTADDGMERIQTKFYINGELMWDANAENMYYQGLSPEIFAGEGNEGHIGINYWDTVYKGFIDELYIYDDALTDGMVKGLFEQGNPPASPVAPALTAAE</sequence>
<proteinExistence type="predicted"/>
<gene>
    <name evidence="2" type="ORF">CUS_7040</name>
</gene>
<evidence type="ECO:0000256" key="1">
    <source>
        <dbReference type="SAM" id="MobiDB-lite"/>
    </source>
</evidence>
<feature type="region of interest" description="Disordered" evidence="1">
    <location>
        <begin position="59"/>
        <end position="108"/>
    </location>
</feature>
<comment type="caution">
    <text evidence="2">The sequence shown here is derived from an EMBL/GenBank/DDBJ whole genome shotgun (WGS) entry which is preliminary data.</text>
</comment>
<keyword evidence="3" id="KW-1185">Reference proteome</keyword>
<dbReference type="SUPFAM" id="SSF49899">
    <property type="entry name" value="Concanavalin A-like lectins/glucanases"/>
    <property type="match status" value="1"/>
</dbReference>
<reference evidence="2 3" key="1">
    <citation type="submission" date="2011-02" db="EMBL/GenBank/DDBJ databases">
        <authorList>
            <person name="Nelson K.E."/>
            <person name="Sutton G."/>
            <person name="Torralba M."/>
            <person name="Durkin S."/>
            <person name="Harkins D."/>
            <person name="Montgomery R."/>
            <person name="Ziemer C."/>
            <person name="Klaassens E."/>
            <person name="Ocuiv P."/>
            <person name="Morrison M."/>
        </authorList>
    </citation>
    <scope>NUCLEOTIDE SEQUENCE [LARGE SCALE GENOMIC DNA]</scope>
    <source>
        <strain evidence="2 3">8</strain>
    </source>
</reference>
<dbReference type="Gene3D" id="2.60.120.200">
    <property type="match status" value="1"/>
</dbReference>